<feature type="transmembrane region" description="Helical" evidence="1">
    <location>
        <begin position="6"/>
        <end position="27"/>
    </location>
</feature>
<organism evidence="2">
    <name type="scientific">Siphoviridae sp. ctO0R2</name>
    <dbReference type="NCBI Taxonomy" id="2825476"/>
    <lineage>
        <taxon>Viruses</taxon>
        <taxon>Duplodnaviria</taxon>
        <taxon>Heunggongvirae</taxon>
        <taxon>Uroviricota</taxon>
        <taxon>Caudoviricetes</taxon>
    </lineage>
</organism>
<dbReference type="NCBIfam" id="TIGR01673">
    <property type="entry name" value="holin_LLH"/>
    <property type="match status" value="1"/>
</dbReference>
<accession>A0A8S5PCS2</accession>
<evidence type="ECO:0000313" key="2">
    <source>
        <dbReference type="EMBL" id="DAE04975.1"/>
    </source>
</evidence>
<dbReference type="Pfam" id="PF09682">
    <property type="entry name" value="Phage_holin_6_1"/>
    <property type="match status" value="1"/>
</dbReference>
<keyword evidence="1" id="KW-1133">Transmembrane helix</keyword>
<keyword evidence="1" id="KW-0472">Membrane</keyword>
<name>A0A8S5PCS2_9CAUD</name>
<evidence type="ECO:0000256" key="1">
    <source>
        <dbReference type="SAM" id="Phobius"/>
    </source>
</evidence>
<sequence length="97" mass="10725">MTDLTNIASAIITLIVAVITTFLIPYLKAKVDAEKFAKIKNWVKVAVEAAEMIYNGTGRGAEKKAYVLNYLKEKGYTLDLDSIDNLIESAVLELKKS</sequence>
<dbReference type="InterPro" id="IPR010026">
    <property type="entry name" value="Phage_holin_LL-H"/>
</dbReference>
<proteinExistence type="predicted"/>
<reference evidence="2" key="1">
    <citation type="journal article" date="2021" name="Proc. Natl. Acad. Sci. U.S.A.">
        <title>A Catalog of Tens of Thousands of Viruses from Human Metagenomes Reveals Hidden Associations with Chronic Diseases.</title>
        <authorList>
            <person name="Tisza M.J."/>
            <person name="Buck C.B."/>
        </authorList>
    </citation>
    <scope>NUCLEOTIDE SEQUENCE</scope>
    <source>
        <strain evidence="2">CtO0R2</strain>
    </source>
</reference>
<keyword evidence="1" id="KW-0812">Transmembrane</keyword>
<protein>
    <submittedName>
        <fullName evidence="2">Holin</fullName>
    </submittedName>
</protein>
<dbReference type="EMBL" id="BK015400">
    <property type="protein sequence ID" value="DAE04975.1"/>
    <property type="molecule type" value="Genomic_DNA"/>
</dbReference>